<dbReference type="RefSeq" id="WP_163958648.1">
    <property type="nucleotide sequence ID" value="NZ_BAAAES010000007.1"/>
</dbReference>
<keyword evidence="3 4" id="KW-0326">Glycosidase</keyword>
<evidence type="ECO:0000256" key="1">
    <source>
        <dbReference type="ARBA" id="ARBA00008834"/>
    </source>
</evidence>
<protein>
    <submittedName>
        <fullName evidence="5">Glycoside hydrolase family 28 protein</fullName>
    </submittedName>
</protein>
<keyword evidence="2 4" id="KW-0378">Hydrolase</keyword>
<evidence type="ECO:0000313" key="5">
    <source>
        <dbReference type="EMBL" id="GAA0662825.1"/>
    </source>
</evidence>
<accession>A0ABN1HQ99</accession>
<organism evidence="5 6">
    <name type="scientific">Sphingomonas insulae</name>
    <dbReference type="NCBI Taxonomy" id="424800"/>
    <lineage>
        <taxon>Bacteria</taxon>
        <taxon>Pseudomonadati</taxon>
        <taxon>Pseudomonadota</taxon>
        <taxon>Alphaproteobacteria</taxon>
        <taxon>Sphingomonadales</taxon>
        <taxon>Sphingomonadaceae</taxon>
        <taxon>Sphingomonas</taxon>
    </lineage>
</organism>
<proteinExistence type="inferred from homology"/>
<comment type="similarity">
    <text evidence="1 4">Belongs to the glycosyl hydrolase 28 family.</text>
</comment>
<dbReference type="InterPro" id="IPR012334">
    <property type="entry name" value="Pectin_lyas_fold"/>
</dbReference>
<sequence length="467" mass="51362">MTTLFDRRSLIRSACTLPLLGIGATAATLPRRQVSVPAPFDMPTIAIPDFRGSRRFPITDFGATQGDRARTAAAIARAIDAANAAGSGIVVVPAGAWPTGKIHLKSNVNLHVARGATLLFSDDPADYLPAVQTSWEGIECFNYSPLVYAFGCENVAITGPGRLQPVMDRWKIWSARPKPHMDALIALYNMAYRNVPVSERQMAVGANNLRPQLIQFNRCRNVLVEDIQIEGSPFWTLHPLMCRDVVIRRIKVRAHGHNNDGIDPEMSRNVLIEDCQFDQGDDAISVKSGRDMDAWRLAEPCRNVVVRNCRILNGHQLMAIGSELSAGIENVLVDDCQFVGDGKGADDHAVPINNLLYVKTNERRGGFVKNIHMTSVSATTIAGGVLAVETDVLYQWKTLLPTYVRRLTPIEGLHVRDVTVGKAKFECLIRAERDMPVRHVSMNRVAVAEATGPRIVTENVLDFTTAP</sequence>
<dbReference type="InterPro" id="IPR000743">
    <property type="entry name" value="Glyco_hydro_28"/>
</dbReference>
<name>A0ABN1HQ99_9SPHN</name>
<dbReference type="EMBL" id="BAAAES010000007">
    <property type="protein sequence ID" value="GAA0662825.1"/>
    <property type="molecule type" value="Genomic_DNA"/>
</dbReference>
<dbReference type="InterPro" id="IPR011050">
    <property type="entry name" value="Pectin_lyase_fold/virulence"/>
</dbReference>
<dbReference type="GO" id="GO:0016787">
    <property type="term" value="F:hydrolase activity"/>
    <property type="evidence" value="ECO:0007669"/>
    <property type="project" value="UniProtKB-KW"/>
</dbReference>
<dbReference type="PANTHER" id="PTHR31339">
    <property type="entry name" value="PECTIN LYASE-RELATED"/>
    <property type="match status" value="1"/>
</dbReference>
<dbReference type="Pfam" id="PF00295">
    <property type="entry name" value="Glyco_hydro_28"/>
    <property type="match status" value="1"/>
</dbReference>
<evidence type="ECO:0000256" key="3">
    <source>
        <dbReference type="ARBA" id="ARBA00023295"/>
    </source>
</evidence>
<evidence type="ECO:0000256" key="2">
    <source>
        <dbReference type="ARBA" id="ARBA00022801"/>
    </source>
</evidence>
<dbReference type="SUPFAM" id="SSF51126">
    <property type="entry name" value="Pectin lyase-like"/>
    <property type="match status" value="1"/>
</dbReference>
<comment type="caution">
    <text evidence="5">The sequence shown here is derived from an EMBL/GenBank/DDBJ whole genome shotgun (WGS) entry which is preliminary data.</text>
</comment>
<dbReference type="Proteomes" id="UP001500238">
    <property type="component" value="Unassembled WGS sequence"/>
</dbReference>
<reference evidence="5 6" key="1">
    <citation type="journal article" date="2019" name="Int. J. Syst. Evol. Microbiol.">
        <title>The Global Catalogue of Microorganisms (GCM) 10K type strain sequencing project: providing services to taxonomists for standard genome sequencing and annotation.</title>
        <authorList>
            <consortium name="The Broad Institute Genomics Platform"/>
            <consortium name="The Broad Institute Genome Sequencing Center for Infectious Disease"/>
            <person name="Wu L."/>
            <person name="Ma J."/>
        </authorList>
    </citation>
    <scope>NUCLEOTIDE SEQUENCE [LARGE SCALE GENOMIC DNA]</scope>
    <source>
        <strain evidence="5 6">JCM 14603</strain>
    </source>
</reference>
<dbReference type="PANTHER" id="PTHR31339:SF9">
    <property type="entry name" value="PLASMIN AND FIBRONECTIN-BINDING PROTEIN A"/>
    <property type="match status" value="1"/>
</dbReference>
<evidence type="ECO:0000313" key="6">
    <source>
        <dbReference type="Proteomes" id="UP001500238"/>
    </source>
</evidence>
<keyword evidence="6" id="KW-1185">Reference proteome</keyword>
<evidence type="ECO:0000256" key="4">
    <source>
        <dbReference type="RuleBase" id="RU361169"/>
    </source>
</evidence>
<gene>
    <name evidence="5" type="ORF">GCM10009102_09750</name>
</gene>
<dbReference type="InterPro" id="IPR051801">
    <property type="entry name" value="GH28_Enzymes"/>
</dbReference>
<dbReference type="Gene3D" id="2.160.20.10">
    <property type="entry name" value="Single-stranded right-handed beta-helix, Pectin lyase-like"/>
    <property type="match status" value="1"/>
</dbReference>